<dbReference type="PANTHER" id="PTHR24096:SF425">
    <property type="entry name" value="4-COUMARATE--COA LIGASE-LIKE 7"/>
    <property type="match status" value="1"/>
</dbReference>
<proteinExistence type="inferred from homology"/>
<comment type="similarity">
    <text evidence="1">Belongs to the ATP-dependent AMP-binding enzyme family.</text>
</comment>
<dbReference type="SUPFAM" id="SSF56801">
    <property type="entry name" value="Acetyl-CoA synthetase-like"/>
    <property type="match status" value="1"/>
</dbReference>
<dbReference type="Pfam" id="PF00501">
    <property type="entry name" value="AMP-binding"/>
    <property type="match status" value="1"/>
</dbReference>
<dbReference type="InterPro" id="IPR042099">
    <property type="entry name" value="ANL_N_sf"/>
</dbReference>
<evidence type="ECO:0000313" key="6">
    <source>
        <dbReference type="Proteomes" id="UP000027120"/>
    </source>
</evidence>
<sequence length="148" mass="15886">GYGMTETCGVVTVENPLLGVQNSGSTGTLVAGVEAQIVCVDTLKPLPPNQVGELWVRGPILMPGDLGYFDEHGQLFIVDRIKELIKCNGFQVELEGVLVSHPEILDAVVIPFPDPEAGEVPIAYVVRSPNSSLTKEDVQKFVANDSQL</sequence>
<dbReference type="InterPro" id="IPR025110">
    <property type="entry name" value="AMP-bd_C"/>
</dbReference>
<evidence type="ECO:0000313" key="5">
    <source>
        <dbReference type="EMBL" id="KDO60232.1"/>
    </source>
</evidence>
<dbReference type="Pfam" id="PF13193">
    <property type="entry name" value="AMP-binding_C"/>
    <property type="match status" value="1"/>
</dbReference>
<evidence type="ECO:0000256" key="1">
    <source>
        <dbReference type="ARBA" id="ARBA00006432"/>
    </source>
</evidence>
<dbReference type="Gene3D" id="3.40.50.12780">
    <property type="entry name" value="N-terminal domain of ligase-like"/>
    <property type="match status" value="1"/>
</dbReference>
<feature type="non-terminal residue" evidence="5">
    <location>
        <position position="1"/>
    </location>
</feature>
<dbReference type="PANTHER" id="PTHR24096">
    <property type="entry name" value="LONG-CHAIN-FATTY-ACID--COA LIGASE"/>
    <property type="match status" value="1"/>
</dbReference>
<keyword evidence="2" id="KW-0436">Ligase</keyword>
<accession>A0A067F9W4</accession>
<evidence type="ECO:0000256" key="2">
    <source>
        <dbReference type="ARBA" id="ARBA00022598"/>
    </source>
</evidence>
<dbReference type="EMBL" id="KK784933">
    <property type="protein sequence ID" value="KDO60232.1"/>
    <property type="molecule type" value="Genomic_DNA"/>
</dbReference>
<evidence type="ECO:0000259" key="3">
    <source>
        <dbReference type="Pfam" id="PF00501"/>
    </source>
</evidence>
<keyword evidence="6" id="KW-1185">Reference proteome</keyword>
<dbReference type="STRING" id="2711.A0A067F9W4"/>
<dbReference type="Proteomes" id="UP000027120">
    <property type="component" value="Unassembled WGS sequence"/>
</dbReference>
<dbReference type="InterPro" id="IPR000873">
    <property type="entry name" value="AMP-dep_synth/lig_dom"/>
</dbReference>
<dbReference type="GO" id="GO:0016874">
    <property type="term" value="F:ligase activity"/>
    <property type="evidence" value="ECO:0007669"/>
    <property type="project" value="UniProtKB-KW"/>
</dbReference>
<feature type="domain" description="AMP-dependent synthetase/ligase" evidence="3">
    <location>
        <begin position="1"/>
        <end position="64"/>
    </location>
</feature>
<reference evidence="5 6" key="1">
    <citation type="submission" date="2014-04" db="EMBL/GenBank/DDBJ databases">
        <authorList>
            <consortium name="International Citrus Genome Consortium"/>
            <person name="Gmitter F."/>
            <person name="Chen C."/>
            <person name="Farmerie W."/>
            <person name="Harkins T."/>
            <person name="Desany B."/>
            <person name="Mohiuddin M."/>
            <person name="Kodira C."/>
            <person name="Borodovsky M."/>
            <person name="Lomsadze A."/>
            <person name="Burns P."/>
            <person name="Jenkins J."/>
            <person name="Prochnik S."/>
            <person name="Shu S."/>
            <person name="Chapman J."/>
            <person name="Pitluck S."/>
            <person name="Schmutz J."/>
            <person name="Rokhsar D."/>
        </authorList>
    </citation>
    <scope>NUCLEOTIDE SEQUENCE</scope>
</reference>
<name>A0A067F9W4_CITSI</name>
<organism evidence="5 6">
    <name type="scientific">Citrus sinensis</name>
    <name type="common">Sweet orange</name>
    <name type="synonym">Citrus aurantium var. sinensis</name>
    <dbReference type="NCBI Taxonomy" id="2711"/>
    <lineage>
        <taxon>Eukaryota</taxon>
        <taxon>Viridiplantae</taxon>
        <taxon>Streptophyta</taxon>
        <taxon>Embryophyta</taxon>
        <taxon>Tracheophyta</taxon>
        <taxon>Spermatophyta</taxon>
        <taxon>Magnoliopsida</taxon>
        <taxon>eudicotyledons</taxon>
        <taxon>Gunneridae</taxon>
        <taxon>Pentapetalae</taxon>
        <taxon>rosids</taxon>
        <taxon>malvids</taxon>
        <taxon>Sapindales</taxon>
        <taxon>Rutaceae</taxon>
        <taxon>Aurantioideae</taxon>
        <taxon>Citrus</taxon>
    </lineage>
</organism>
<dbReference type="InterPro" id="IPR045851">
    <property type="entry name" value="AMP-bd_C_sf"/>
</dbReference>
<protein>
    <recommendedName>
        <fullName evidence="7">4-coumarate:CoA ligase</fullName>
    </recommendedName>
</protein>
<dbReference type="Gene3D" id="3.30.300.30">
    <property type="match status" value="1"/>
</dbReference>
<feature type="domain" description="AMP-binding enzyme C-terminal" evidence="4">
    <location>
        <begin position="93"/>
        <end position="144"/>
    </location>
</feature>
<gene>
    <name evidence="5" type="ORF">CISIN_1g0436012mg</name>
</gene>
<evidence type="ECO:0000259" key="4">
    <source>
        <dbReference type="Pfam" id="PF13193"/>
    </source>
</evidence>
<dbReference type="AlphaFoldDB" id="A0A067F9W4"/>
<evidence type="ECO:0008006" key="7">
    <source>
        <dbReference type="Google" id="ProtNLM"/>
    </source>
</evidence>